<dbReference type="EMBL" id="GL377629">
    <property type="protein sequence ID" value="EFJ14028.1"/>
    <property type="molecule type" value="Genomic_DNA"/>
</dbReference>
<dbReference type="InParanoid" id="D8SN92"/>
<evidence type="ECO:0000313" key="3">
    <source>
        <dbReference type="Proteomes" id="UP000001514"/>
    </source>
</evidence>
<feature type="transmembrane region" description="Helical" evidence="1">
    <location>
        <begin position="66"/>
        <end position="87"/>
    </location>
</feature>
<dbReference type="PANTHER" id="PTHR35471">
    <property type="entry name" value="OS07G0223700 PROTEIN"/>
    <property type="match status" value="1"/>
</dbReference>
<dbReference type="KEGG" id="smo:SELMODRAFT_120972"/>
<dbReference type="Proteomes" id="UP000001514">
    <property type="component" value="Unassembled WGS sequence"/>
</dbReference>
<dbReference type="AlphaFoldDB" id="D8SN92"/>
<keyword evidence="1" id="KW-0472">Membrane</keyword>
<dbReference type="HOGENOM" id="CLU_074465_1_0_1"/>
<dbReference type="PANTHER" id="PTHR35471:SF1">
    <property type="entry name" value="OS07G0223700 PROTEIN"/>
    <property type="match status" value="1"/>
</dbReference>
<proteinExistence type="predicted"/>
<organism evidence="3">
    <name type="scientific">Selaginella moellendorffii</name>
    <name type="common">Spikemoss</name>
    <dbReference type="NCBI Taxonomy" id="88036"/>
    <lineage>
        <taxon>Eukaryota</taxon>
        <taxon>Viridiplantae</taxon>
        <taxon>Streptophyta</taxon>
        <taxon>Embryophyta</taxon>
        <taxon>Tracheophyta</taxon>
        <taxon>Lycopodiopsida</taxon>
        <taxon>Selaginellales</taxon>
        <taxon>Selaginellaceae</taxon>
        <taxon>Selaginella</taxon>
    </lineage>
</organism>
<dbReference type="Gramene" id="EFJ14028">
    <property type="protein sequence ID" value="EFJ14028"/>
    <property type="gene ID" value="SELMODRAFT_120972"/>
</dbReference>
<gene>
    <name evidence="2" type="ORF">SELMODRAFT_120972</name>
</gene>
<accession>D8SN92</accession>
<feature type="transmembrane region" description="Helical" evidence="1">
    <location>
        <begin position="21"/>
        <end position="54"/>
    </location>
</feature>
<protein>
    <submittedName>
        <fullName evidence="2">Uncharacterized protein</fullName>
    </submittedName>
</protein>
<keyword evidence="1" id="KW-0812">Transmembrane</keyword>
<dbReference type="OMA" id="SLFHDKQ"/>
<dbReference type="eggNOG" id="ENOG502QRYT">
    <property type="taxonomic scope" value="Eukaryota"/>
</dbReference>
<evidence type="ECO:0000313" key="2">
    <source>
        <dbReference type="EMBL" id="EFJ14028.1"/>
    </source>
</evidence>
<name>D8SN92_SELML</name>
<keyword evidence="3" id="KW-1185">Reference proteome</keyword>
<feature type="transmembrane region" description="Helical" evidence="1">
    <location>
        <begin position="108"/>
        <end position="128"/>
    </location>
</feature>
<sequence length="230" mass="25350">MRWLIDCIQDYDRVQSLAVVLLYVQVSCALIGSLGALYTGVLLANLAIALFALVAIESGSQTLGRAYAALLVCALLLDILWFIFFSYEIRHYGRSPRIGTLSIFSLELALWMEIIGFTVRSFSALVWLQMYRLGPSLATDSLASYYQSLVQPAAGATPAVSTPRSARQTSISDQILGGSIYDPTYYASLFRIQEKENCSSSSTKVGFYNLFLFSPFGDKCDTSIRAGHWG</sequence>
<keyword evidence="1" id="KW-1133">Transmembrane helix</keyword>
<reference evidence="2 3" key="1">
    <citation type="journal article" date="2011" name="Science">
        <title>The Selaginella genome identifies genetic changes associated with the evolution of vascular plants.</title>
        <authorList>
            <person name="Banks J.A."/>
            <person name="Nishiyama T."/>
            <person name="Hasebe M."/>
            <person name="Bowman J.L."/>
            <person name="Gribskov M."/>
            <person name="dePamphilis C."/>
            <person name="Albert V.A."/>
            <person name="Aono N."/>
            <person name="Aoyama T."/>
            <person name="Ambrose B.A."/>
            <person name="Ashton N.W."/>
            <person name="Axtell M.J."/>
            <person name="Barker E."/>
            <person name="Barker M.S."/>
            <person name="Bennetzen J.L."/>
            <person name="Bonawitz N.D."/>
            <person name="Chapple C."/>
            <person name="Cheng C."/>
            <person name="Correa L.G."/>
            <person name="Dacre M."/>
            <person name="DeBarry J."/>
            <person name="Dreyer I."/>
            <person name="Elias M."/>
            <person name="Engstrom E.M."/>
            <person name="Estelle M."/>
            <person name="Feng L."/>
            <person name="Finet C."/>
            <person name="Floyd S.K."/>
            <person name="Frommer W.B."/>
            <person name="Fujita T."/>
            <person name="Gramzow L."/>
            <person name="Gutensohn M."/>
            <person name="Harholt J."/>
            <person name="Hattori M."/>
            <person name="Heyl A."/>
            <person name="Hirai T."/>
            <person name="Hiwatashi Y."/>
            <person name="Ishikawa M."/>
            <person name="Iwata M."/>
            <person name="Karol K.G."/>
            <person name="Koehler B."/>
            <person name="Kolukisaoglu U."/>
            <person name="Kubo M."/>
            <person name="Kurata T."/>
            <person name="Lalonde S."/>
            <person name="Li K."/>
            <person name="Li Y."/>
            <person name="Litt A."/>
            <person name="Lyons E."/>
            <person name="Manning G."/>
            <person name="Maruyama T."/>
            <person name="Michael T.P."/>
            <person name="Mikami K."/>
            <person name="Miyazaki S."/>
            <person name="Morinaga S."/>
            <person name="Murata T."/>
            <person name="Mueller-Roeber B."/>
            <person name="Nelson D.R."/>
            <person name="Obara M."/>
            <person name="Oguri Y."/>
            <person name="Olmstead R.G."/>
            <person name="Onodera N."/>
            <person name="Petersen B.L."/>
            <person name="Pils B."/>
            <person name="Prigge M."/>
            <person name="Rensing S.A."/>
            <person name="Riano-Pachon D.M."/>
            <person name="Roberts A.W."/>
            <person name="Sato Y."/>
            <person name="Scheller H.V."/>
            <person name="Schulz B."/>
            <person name="Schulz C."/>
            <person name="Shakirov E.V."/>
            <person name="Shibagaki N."/>
            <person name="Shinohara N."/>
            <person name="Shippen D.E."/>
            <person name="Soerensen I."/>
            <person name="Sotooka R."/>
            <person name="Sugimoto N."/>
            <person name="Sugita M."/>
            <person name="Sumikawa N."/>
            <person name="Tanurdzic M."/>
            <person name="Theissen G."/>
            <person name="Ulvskov P."/>
            <person name="Wakazuki S."/>
            <person name="Weng J.K."/>
            <person name="Willats W.W."/>
            <person name="Wipf D."/>
            <person name="Wolf P.G."/>
            <person name="Yang L."/>
            <person name="Zimmer A.D."/>
            <person name="Zhu Q."/>
            <person name="Mitros T."/>
            <person name="Hellsten U."/>
            <person name="Loque D."/>
            <person name="Otillar R."/>
            <person name="Salamov A."/>
            <person name="Schmutz J."/>
            <person name="Shapiro H."/>
            <person name="Lindquist E."/>
            <person name="Lucas S."/>
            <person name="Rokhsar D."/>
            <person name="Grigoriev I.V."/>
        </authorList>
    </citation>
    <scope>NUCLEOTIDE SEQUENCE [LARGE SCALE GENOMIC DNA]</scope>
</reference>
<dbReference type="OrthoDB" id="1916950at2759"/>
<dbReference type="FunCoup" id="D8SN92">
    <property type="interactions" value="773"/>
</dbReference>
<evidence type="ECO:0000256" key="1">
    <source>
        <dbReference type="SAM" id="Phobius"/>
    </source>
</evidence>